<evidence type="ECO:0000313" key="3">
    <source>
        <dbReference type="EMBL" id="NHM04730.1"/>
    </source>
</evidence>
<feature type="transmembrane region" description="Helical" evidence="1">
    <location>
        <begin position="193"/>
        <end position="212"/>
    </location>
</feature>
<dbReference type="RefSeq" id="WP_166236768.1">
    <property type="nucleotide sequence ID" value="NZ_JAAJBV010000005.1"/>
</dbReference>
<feature type="domain" description="YdbS-like PH" evidence="2">
    <location>
        <begin position="267"/>
        <end position="336"/>
    </location>
</feature>
<gene>
    <name evidence="3" type="ORF">G4L40_08440</name>
</gene>
<dbReference type="Proteomes" id="UP000761423">
    <property type="component" value="Unassembled WGS sequence"/>
</dbReference>
<protein>
    <submittedName>
        <fullName evidence="3">PH domain-containing protein</fullName>
    </submittedName>
</protein>
<dbReference type="PIRSF" id="PIRSF026631">
    <property type="entry name" value="UCP026631"/>
    <property type="match status" value="1"/>
</dbReference>
<dbReference type="InterPro" id="IPR014529">
    <property type="entry name" value="UCP026631"/>
</dbReference>
<feature type="transmembrane region" description="Helical" evidence="1">
    <location>
        <begin position="232"/>
        <end position="255"/>
    </location>
</feature>
<evidence type="ECO:0000259" key="2">
    <source>
        <dbReference type="Pfam" id="PF03703"/>
    </source>
</evidence>
<organism evidence="3 4">
    <name type="scientific">Flavobacterium celericrescens</name>
    <dbReference type="NCBI Taxonomy" id="2709780"/>
    <lineage>
        <taxon>Bacteria</taxon>
        <taxon>Pseudomonadati</taxon>
        <taxon>Bacteroidota</taxon>
        <taxon>Flavobacteriia</taxon>
        <taxon>Flavobacteriales</taxon>
        <taxon>Flavobacteriaceae</taxon>
        <taxon>Flavobacterium</taxon>
    </lineage>
</organism>
<keyword evidence="4" id="KW-1185">Reference proteome</keyword>
<feature type="domain" description="YdbS-like PH" evidence="2">
    <location>
        <begin position="72"/>
        <end position="145"/>
    </location>
</feature>
<feature type="transmembrane region" description="Helical" evidence="1">
    <location>
        <begin position="364"/>
        <end position="382"/>
    </location>
</feature>
<feature type="transmembrane region" description="Helical" evidence="1">
    <location>
        <begin position="394"/>
        <end position="413"/>
    </location>
</feature>
<dbReference type="InterPro" id="IPR005182">
    <property type="entry name" value="YdbS-like_PH"/>
</dbReference>
<dbReference type="EMBL" id="JAAJBV010000005">
    <property type="protein sequence ID" value="NHM04730.1"/>
    <property type="molecule type" value="Genomic_DNA"/>
</dbReference>
<dbReference type="PANTHER" id="PTHR34473">
    <property type="entry name" value="UPF0699 TRANSMEMBRANE PROTEIN YDBS"/>
    <property type="match status" value="1"/>
</dbReference>
<comment type="caution">
    <text evidence="3">The sequence shown here is derived from an EMBL/GenBank/DDBJ whole genome shotgun (WGS) entry which is preliminary data.</text>
</comment>
<keyword evidence="1" id="KW-0472">Membrane</keyword>
<accession>A0ABX0IET9</accession>
<evidence type="ECO:0000256" key="1">
    <source>
        <dbReference type="SAM" id="Phobius"/>
    </source>
</evidence>
<dbReference type="PANTHER" id="PTHR34473:SF2">
    <property type="entry name" value="UPF0699 TRANSMEMBRANE PROTEIN YDBT"/>
    <property type="match status" value="1"/>
</dbReference>
<feature type="transmembrane region" description="Helical" evidence="1">
    <location>
        <begin position="50"/>
        <end position="74"/>
    </location>
</feature>
<proteinExistence type="predicted"/>
<keyword evidence="1" id="KW-1133">Transmembrane helix</keyword>
<reference evidence="3 4" key="1">
    <citation type="submission" date="2020-02" db="EMBL/GenBank/DDBJ databases">
        <authorList>
            <person name="Chen W.-M."/>
        </authorList>
    </citation>
    <scope>NUCLEOTIDE SEQUENCE [LARGE SCALE GENOMIC DNA]</scope>
    <source>
        <strain evidence="3 4">TWA-26</strain>
    </source>
</reference>
<evidence type="ECO:0000313" key="4">
    <source>
        <dbReference type="Proteomes" id="UP000761423"/>
    </source>
</evidence>
<dbReference type="Pfam" id="PF03703">
    <property type="entry name" value="bPH_2"/>
    <property type="match status" value="3"/>
</dbReference>
<sequence length="501" mass="57424">MSKFADFSQPQRQSLPGIVVMFANTLQKSVRAFWPILLIWIVKIETLNKFFVFGGITVAILIIALISYLQYYFFTFHIDDESNEFVIQKGVLNKTRITIQLHKIQQVSINQSLIQRLVGVHKLEIDTAGSDKKEASISAISHDLATILKERLINHSQLDRSEIAETILEENTPTSFIKIGLLSLIKIGFTSNYVKSFALLFLFFTTIMENLQQFSQNEVIDEDKVTSYLDKLPILTSIAIVLGSIVGLVLVVNLVRTVIKYFDFTIQKSKQAIILTYGLISTKNTLLNPNKVQKIKITQNYFQKKFDVTTIEVHQASSDVEKVKEKDKIEVPGCTANERDAILNLLYKKLPTREKLYLPNWRKLAINSFFLLVLPLLISLILVFNTKIITWKEWILYACVFALFSGLLLWFSFKNYKLFVSNDFIIKQNGAWDIENNIVEPYKIQAITTQQFFWQKGTNIGSITLSTAGGTISFSTGNYTEIKNLVNLWLFQVETSEENWM</sequence>
<name>A0ABX0IET9_9FLAO</name>
<keyword evidence="1" id="KW-0812">Transmembrane</keyword>
<feature type="domain" description="YdbS-like PH" evidence="2">
    <location>
        <begin position="414"/>
        <end position="471"/>
    </location>
</feature>